<protein>
    <submittedName>
        <fullName evidence="2">Uncharacterized protein</fullName>
    </submittedName>
</protein>
<organism evidence="2 3">
    <name type="scientific">Eumeta variegata</name>
    <name type="common">Bagworm moth</name>
    <name type="synonym">Eumeta japonica</name>
    <dbReference type="NCBI Taxonomy" id="151549"/>
    <lineage>
        <taxon>Eukaryota</taxon>
        <taxon>Metazoa</taxon>
        <taxon>Ecdysozoa</taxon>
        <taxon>Arthropoda</taxon>
        <taxon>Hexapoda</taxon>
        <taxon>Insecta</taxon>
        <taxon>Pterygota</taxon>
        <taxon>Neoptera</taxon>
        <taxon>Endopterygota</taxon>
        <taxon>Lepidoptera</taxon>
        <taxon>Glossata</taxon>
        <taxon>Ditrysia</taxon>
        <taxon>Tineoidea</taxon>
        <taxon>Psychidae</taxon>
        <taxon>Oiketicinae</taxon>
        <taxon>Eumeta</taxon>
    </lineage>
</organism>
<reference evidence="2 3" key="1">
    <citation type="journal article" date="2019" name="Commun. Biol.">
        <title>The bagworm genome reveals a unique fibroin gene that provides high tensile strength.</title>
        <authorList>
            <person name="Kono N."/>
            <person name="Nakamura H."/>
            <person name="Ohtoshi R."/>
            <person name="Tomita M."/>
            <person name="Numata K."/>
            <person name="Arakawa K."/>
        </authorList>
    </citation>
    <scope>NUCLEOTIDE SEQUENCE [LARGE SCALE GENOMIC DNA]</scope>
</reference>
<comment type="caution">
    <text evidence="2">The sequence shown here is derived from an EMBL/GenBank/DDBJ whole genome shotgun (WGS) entry which is preliminary data.</text>
</comment>
<keyword evidence="3" id="KW-1185">Reference proteome</keyword>
<dbReference type="AlphaFoldDB" id="A0A4C1UPU8"/>
<feature type="compositionally biased region" description="Pro residues" evidence="1">
    <location>
        <begin position="101"/>
        <end position="112"/>
    </location>
</feature>
<feature type="compositionally biased region" description="Basic residues" evidence="1">
    <location>
        <begin position="115"/>
        <end position="131"/>
    </location>
</feature>
<accession>A0A4C1UPU8</accession>
<name>A0A4C1UPU8_EUMVA</name>
<gene>
    <name evidence="2" type="ORF">EVAR_22954_1</name>
</gene>
<evidence type="ECO:0000313" key="3">
    <source>
        <dbReference type="Proteomes" id="UP000299102"/>
    </source>
</evidence>
<sequence length="131" mass="14765">MREGKNIQGCMMLSDSTLAHAVSFLLNMKMEEVHFDTYRLAQKVKKRNAIRDMECADYKPDFSAAAHFSTGVSRRAINRVPNSYQTGRARARISVRTAARRPPPAARRPPPVARARARAHAHVHTRTRRGG</sequence>
<evidence type="ECO:0000256" key="1">
    <source>
        <dbReference type="SAM" id="MobiDB-lite"/>
    </source>
</evidence>
<evidence type="ECO:0000313" key="2">
    <source>
        <dbReference type="EMBL" id="GBP28491.1"/>
    </source>
</evidence>
<feature type="region of interest" description="Disordered" evidence="1">
    <location>
        <begin position="79"/>
        <end position="131"/>
    </location>
</feature>
<dbReference type="Proteomes" id="UP000299102">
    <property type="component" value="Unassembled WGS sequence"/>
</dbReference>
<proteinExistence type="predicted"/>
<dbReference type="EMBL" id="BGZK01000208">
    <property type="protein sequence ID" value="GBP28491.1"/>
    <property type="molecule type" value="Genomic_DNA"/>
</dbReference>